<name>A0A8J2SNF4_9STRA</name>
<keyword evidence="3" id="KW-1185">Reference proteome</keyword>
<feature type="non-terminal residue" evidence="2">
    <location>
        <position position="390"/>
    </location>
</feature>
<keyword evidence="1" id="KW-0812">Transmembrane</keyword>
<gene>
    <name evidence="2" type="ORF">PECAL_4P13200</name>
</gene>
<protein>
    <submittedName>
        <fullName evidence="2">Uncharacterized protein</fullName>
    </submittedName>
</protein>
<feature type="transmembrane region" description="Helical" evidence="1">
    <location>
        <begin position="92"/>
        <end position="109"/>
    </location>
</feature>
<dbReference type="EMBL" id="CAKKNE010000004">
    <property type="protein sequence ID" value="CAH0374061.1"/>
    <property type="molecule type" value="Genomic_DNA"/>
</dbReference>
<keyword evidence="1" id="KW-0472">Membrane</keyword>
<dbReference type="AlphaFoldDB" id="A0A8J2SNF4"/>
<dbReference type="Proteomes" id="UP000789595">
    <property type="component" value="Unassembled WGS sequence"/>
</dbReference>
<sequence length="390" mass="41063">MGKQKARQLRAYPRARGCRVPLSCTASTLHRSIELLRRLRSTASRGDYTASTSKGTRRKYLAATSYCMPPTMELEPPPPPNFRSPAWGWTKATRALTLLVLLFALYLIVGETPATHGAVYDDDGFDAIDDFRGAVLDGGSGKAALTVYECTLDSHGCAPGSVKSKQLSRAKADAVAAVRAADLSQLVTTATPPLSIGLTGGVRAAMARGDLARPDVDRFFASIQRPTRTLKVLSGADEARLERRGGGYCAHAALGVHSDRVGTMGSGGATMQLAAPGDGAVASLSTDLLGIEDRAAATGDETALRQWRDNIDAQLASVDVRGFAEAEVVFGLAMHASAAALAGVDGRRVMRNVVRDALQTLVGAASAPGPAWDAVGAPNPYHLDPELLRR</sequence>
<keyword evidence="1" id="KW-1133">Transmembrane helix</keyword>
<organism evidence="2 3">
    <name type="scientific">Pelagomonas calceolata</name>
    <dbReference type="NCBI Taxonomy" id="35677"/>
    <lineage>
        <taxon>Eukaryota</taxon>
        <taxon>Sar</taxon>
        <taxon>Stramenopiles</taxon>
        <taxon>Ochrophyta</taxon>
        <taxon>Pelagophyceae</taxon>
        <taxon>Pelagomonadales</taxon>
        <taxon>Pelagomonadaceae</taxon>
        <taxon>Pelagomonas</taxon>
    </lineage>
</organism>
<accession>A0A8J2SNF4</accession>
<evidence type="ECO:0000313" key="2">
    <source>
        <dbReference type="EMBL" id="CAH0374061.1"/>
    </source>
</evidence>
<comment type="caution">
    <text evidence="2">The sequence shown here is derived from an EMBL/GenBank/DDBJ whole genome shotgun (WGS) entry which is preliminary data.</text>
</comment>
<evidence type="ECO:0000256" key="1">
    <source>
        <dbReference type="SAM" id="Phobius"/>
    </source>
</evidence>
<proteinExistence type="predicted"/>
<evidence type="ECO:0000313" key="3">
    <source>
        <dbReference type="Proteomes" id="UP000789595"/>
    </source>
</evidence>
<reference evidence="2" key="1">
    <citation type="submission" date="2021-11" db="EMBL/GenBank/DDBJ databases">
        <authorList>
            <consortium name="Genoscope - CEA"/>
            <person name="William W."/>
        </authorList>
    </citation>
    <scope>NUCLEOTIDE SEQUENCE</scope>
</reference>